<evidence type="ECO:0000256" key="6">
    <source>
        <dbReference type="ARBA" id="ARBA00023326"/>
    </source>
</evidence>
<dbReference type="GO" id="GO:0008843">
    <property type="term" value="F:endochitinase activity"/>
    <property type="evidence" value="ECO:0007669"/>
    <property type="project" value="UniProtKB-EC"/>
</dbReference>
<dbReference type="STRING" id="1314781.A0A166MSQ6"/>
<accession>A0A166MSQ6</accession>
<dbReference type="SMART" id="SM00495">
    <property type="entry name" value="ChtBD3"/>
    <property type="match status" value="1"/>
</dbReference>
<dbReference type="GO" id="GO:0008061">
    <property type="term" value="F:chitin binding"/>
    <property type="evidence" value="ECO:0007669"/>
    <property type="project" value="InterPro"/>
</dbReference>
<dbReference type="InterPro" id="IPR001579">
    <property type="entry name" value="Glyco_hydro_18_chit_AS"/>
</dbReference>
<dbReference type="GO" id="GO:0030246">
    <property type="term" value="F:carbohydrate binding"/>
    <property type="evidence" value="ECO:0007669"/>
    <property type="project" value="InterPro"/>
</dbReference>
<dbReference type="SMART" id="SM00636">
    <property type="entry name" value="Glyco_18"/>
    <property type="match status" value="1"/>
</dbReference>
<dbReference type="PANTHER" id="PTHR11177:SF317">
    <property type="entry name" value="CHITINASE 12-RELATED"/>
    <property type="match status" value="1"/>
</dbReference>
<evidence type="ECO:0000256" key="10">
    <source>
        <dbReference type="SAM" id="SignalP"/>
    </source>
</evidence>
<keyword evidence="2 7" id="KW-0378">Hydrolase</keyword>
<keyword evidence="3" id="KW-0146">Chitin degradation</keyword>
<dbReference type="InterPro" id="IPR036573">
    <property type="entry name" value="CBM_sf_5/12"/>
</dbReference>
<keyword evidence="4" id="KW-0119">Carbohydrate metabolism</keyword>
<feature type="compositionally biased region" description="Pro residues" evidence="9">
    <location>
        <begin position="432"/>
        <end position="442"/>
    </location>
</feature>
<dbReference type="InterPro" id="IPR050314">
    <property type="entry name" value="Glycosyl_Hydrlase_18"/>
</dbReference>
<evidence type="ECO:0000256" key="5">
    <source>
        <dbReference type="ARBA" id="ARBA00023295"/>
    </source>
</evidence>
<evidence type="ECO:0000256" key="2">
    <source>
        <dbReference type="ARBA" id="ARBA00022801"/>
    </source>
</evidence>
<dbReference type="EMBL" id="KV426936">
    <property type="protein sequence ID" value="KZV78356.1"/>
    <property type="molecule type" value="Genomic_DNA"/>
</dbReference>
<proteinExistence type="inferred from homology"/>
<evidence type="ECO:0000313" key="12">
    <source>
        <dbReference type="EMBL" id="KZV78356.1"/>
    </source>
</evidence>
<sequence>MLTFTFNTRALLSFALASAAVSAAPFKPTRRAANGLVNFGYYDDWTWKPLPAEVDTSGLTHILYSFASCSNTTGHISVNDDDTKKKFDGDSEDDSTNLLGGLKQMYLLKQKQRNLKVLLSVGGYTASINGDFNFLSDDGMVKTFVADAVQMIEDFGLDGIDVDYEAIDATTGPLFVSLMTQLRSALDDYATQKSDTPYLLTAAVALSPSTGIDVPTLDKALDFWNAYDMSGSWVKTAEYQSNLKGGPSNVAAGLDAYVTAGATKGKVVMGIPAYGHVFTGASEIGQPATGLVDTPTYATLPSSGDGVHEDLENGASYLYDASAQKITVYDTPGVVKVKAGYVVGNGFAGTMFWTVSDDKTGADSLIKTAADGLGSLDASQNHLSFPKSKYDNIKSNLGQAAPPSTGAPVSSEPPVTSSAPSSEPPVTSSAPPSAPSSDPPAPTTTGSPSSGGCSPFSLTATYTKGDVVSFQGQSYTAQWWTTNVAPGQDIVWSAGGSC</sequence>
<keyword evidence="6" id="KW-0624">Polysaccharide degradation</keyword>
<dbReference type="Pfam" id="PF02839">
    <property type="entry name" value="CBM_5_12"/>
    <property type="match status" value="1"/>
</dbReference>
<dbReference type="Gene3D" id="2.10.10.20">
    <property type="entry name" value="Carbohydrate-binding module superfamily 5/12"/>
    <property type="match status" value="1"/>
</dbReference>
<protein>
    <recommendedName>
        <fullName evidence="11">GH18 domain-containing protein</fullName>
    </recommendedName>
</protein>
<dbReference type="PROSITE" id="PS01095">
    <property type="entry name" value="GH18_1"/>
    <property type="match status" value="1"/>
</dbReference>
<dbReference type="AlphaFoldDB" id="A0A166MSQ6"/>
<organism evidence="12 13">
    <name type="scientific">Exidia glandulosa HHB12029</name>
    <dbReference type="NCBI Taxonomy" id="1314781"/>
    <lineage>
        <taxon>Eukaryota</taxon>
        <taxon>Fungi</taxon>
        <taxon>Dikarya</taxon>
        <taxon>Basidiomycota</taxon>
        <taxon>Agaricomycotina</taxon>
        <taxon>Agaricomycetes</taxon>
        <taxon>Auriculariales</taxon>
        <taxon>Exidiaceae</taxon>
        <taxon>Exidia</taxon>
    </lineage>
</organism>
<feature type="domain" description="GH18" evidence="11">
    <location>
        <begin position="36"/>
        <end position="376"/>
    </location>
</feature>
<feature type="chain" id="PRO_5007877493" description="GH18 domain-containing protein" evidence="10">
    <location>
        <begin position="24"/>
        <end position="498"/>
    </location>
</feature>
<comment type="similarity">
    <text evidence="8">Belongs to the glycosyl hydrolase 18 family.</text>
</comment>
<dbReference type="InterPro" id="IPR011583">
    <property type="entry name" value="Chitinase_II/V-like_cat"/>
</dbReference>
<keyword evidence="13" id="KW-1185">Reference proteome</keyword>
<dbReference type="InterPro" id="IPR003610">
    <property type="entry name" value="CBM5/12"/>
</dbReference>
<dbReference type="Pfam" id="PF00704">
    <property type="entry name" value="Glyco_hydro_18"/>
    <property type="match status" value="1"/>
</dbReference>
<name>A0A166MSQ6_EXIGL</name>
<dbReference type="PROSITE" id="PS51910">
    <property type="entry name" value="GH18_2"/>
    <property type="match status" value="1"/>
</dbReference>
<evidence type="ECO:0000256" key="7">
    <source>
        <dbReference type="RuleBase" id="RU000489"/>
    </source>
</evidence>
<dbReference type="InParanoid" id="A0A166MSQ6"/>
<evidence type="ECO:0000256" key="8">
    <source>
        <dbReference type="RuleBase" id="RU004453"/>
    </source>
</evidence>
<dbReference type="SUPFAM" id="SSF51055">
    <property type="entry name" value="Carbohydrate binding domain"/>
    <property type="match status" value="1"/>
</dbReference>
<evidence type="ECO:0000256" key="1">
    <source>
        <dbReference type="ARBA" id="ARBA00000822"/>
    </source>
</evidence>
<dbReference type="PANTHER" id="PTHR11177">
    <property type="entry name" value="CHITINASE"/>
    <property type="match status" value="1"/>
</dbReference>
<evidence type="ECO:0000313" key="13">
    <source>
        <dbReference type="Proteomes" id="UP000077266"/>
    </source>
</evidence>
<feature type="compositionally biased region" description="Low complexity" evidence="9">
    <location>
        <begin position="443"/>
        <end position="452"/>
    </location>
</feature>
<dbReference type="CDD" id="cd12215">
    <property type="entry name" value="ChiC_BD"/>
    <property type="match status" value="1"/>
</dbReference>
<evidence type="ECO:0000256" key="3">
    <source>
        <dbReference type="ARBA" id="ARBA00023024"/>
    </source>
</evidence>
<keyword evidence="10" id="KW-0732">Signal</keyword>
<feature type="compositionally biased region" description="Low complexity" evidence="9">
    <location>
        <begin position="407"/>
        <end position="431"/>
    </location>
</feature>
<dbReference type="Gene3D" id="3.20.20.80">
    <property type="entry name" value="Glycosidases"/>
    <property type="match status" value="2"/>
</dbReference>
<feature type="signal peptide" evidence="10">
    <location>
        <begin position="1"/>
        <end position="23"/>
    </location>
</feature>
<dbReference type="InterPro" id="IPR001223">
    <property type="entry name" value="Glyco_hydro18_cat"/>
</dbReference>
<dbReference type="GO" id="GO:0006032">
    <property type="term" value="P:chitin catabolic process"/>
    <property type="evidence" value="ECO:0007669"/>
    <property type="project" value="UniProtKB-KW"/>
</dbReference>
<dbReference type="InterPro" id="IPR017853">
    <property type="entry name" value="GH"/>
</dbReference>
<gene>
    <name evidence="12" type="ORF">EXIGLDRAFT_783948</name>
</gene>
<dbReference type="GO" id="GO:0005576">
    <property type="term" value="C:extracellular region"/>
    <property type="evidence" value="ECO:0007669"/>
    <property type="project" value="InterPro"/>
</dbReference>
<dbReference type="OrthoDB" id="76388at2759"/>
<dbReference type="SUPFAM" id="SSF51445">
    <property type="entry name" value="(Trans)glycosidases"/>
    <property type="match status" value="1"/>
</dbReference>
<feature type="region of interest" description="Disordered" evidence="9">
    <location>
        <begin position="394"/>
        <end position="452"/>
    </location>
</feature>
<evidence type="ECO:0000256" key="9">
    <source>
        <dbReference type="SAM" id="MobiDB-lite"/>
    </source>
</evidence>
<evidence type="ECO:0000256" key="4">
    <source>
        <dbReference type="ARBA" id="ARBA00023277"/>
    </source>
</evidence>
<keyword evidence="5 7" id="KW-0326">Glycosidase</keyword>
<reference evidence="12 13" key="1">
    <citation type="journal article" date="2016" name="Mol. Biol. Evol.">
        <title>Comparative Genomics of Early-Diverging Mushroom-Forming Fungi Provides Insights into the Origins of Lignocellulose Decay Capabilities.</title>
        <authorList>
            <person name="Nagy L.G."/>
            <person name="Riley R."/>
            <person name="Tritt A."/>
            <person name="Adam C."/>
            <person name="Daum C."/>
            <person name="Floudas D."/>
            <person name="Sun H."/>
            <person name="Yadav J.S."/>
            <person name="Pangilinan J."/>
            <person name="Larsson K.H."/>
            <person name="Matsuura K."/>
            <person name="Barry K."/>
            <person name="Labutti K."/>
            <person name="Kuo R."/>
            <person name="Ohm R.A."/>
            <person name="Bhattacharya S.S."/>
            <person name="Shirouzu T."/>
            <person name="Yoshinaga Y."/>
            <person name="Martin F.M."/>
            <person name="Grigoriev I.V."/>
            <person name="Hibbett D.S."/>
        </authorList>
    </citation>
    <scope>NUCLEOTIDE SEQUENCE [LARGE SCALE GENOMIC DNA]</scope>
    <source>
        <strain evidence="12 13">HHB12029</strain>
    </source>
</reference>
<evidence type="ECO:0000259" key="11">
    <source>
        <dbReference type="PROSITE" id="PS51910"/>
    </source>
</evidence>
<dbReference type="Proteomes" id="UP000077266">
    <property type="component" value="Unassembled WGS sequence"/>
</dbReference>
<comment type="catalytic activity">
    <reaction evidence="1">
        <text>Random endo-hydrolysis of N-acetyl-beta-D-glucosaminide (1-&gt;4)-beta-linkages in chitin and chitodextrins.</text>
        <dbReference type="EC" id="3.2.1.14"/>
    </reaction>
</comment>
<dbReference type="GO" id="GO:0000272">
    <property type="term" value="P:polysaccharide catabolic process"/>
    <property type="evidence" value="ECO:0007669"/>
    <property type="project" value="UniProtKB-KW"/>
</dbReference>